<comment type="caution">
    <text evidence="2">The sequence shown here is derived from an EMBL/GenBank/DDBJ whole genome shotgun (WGS) entry which is preliminary data.</text>
</comment>
<feature type="non-terminal residue" evidence="2">
    <location>
        <position position="252"/>
    </location>
</feature>
<accession>A0A5J4T6E1</accession>
<proteinExistence type="predicted"/>
<reference evidence="2 3" key="1">
    <citation type="submission" date="2019-03" db="EMBL/GenBank/DDBJ databases">
        <title>Single cell metagenomics reveals metabolic interactions within the superorganism composed of flagellate Streblomastix strix and complex community of Bacteroidetes bacteria on its surface.</title>
        <authorList>
            <person name="Treitli S.C."/>
            <person name="Kolisko M."/>
            <person name="Husnik F."/>
            <person name="Keeling P."/>
            <person name="Hampl V."/>
        </authorList>
    </citation>
    <scope>NUCLEOTIDE SEQUENCE [LARGE SCALE GENOMIC DNA]</scope>
    <source>
        <strain evidence="2">ST1C</strain>
    </source>
</reference>
<protein>
    <submittedName>
        <fullName evidence="2">Uncharacterized protein</fullName>
    </submittedName>
</protein>
<dbReference type="Proteomes" id="UP000324800">
    <property type="component" value="Unassembled WGS sequence"/>
</dbReference>
<evidence type="ECO:0000313" key="3">
    <source>
        <dbReference type="Proteomes" id="UP000324800"/>
    </source>
</evidence>
<sequence length="252" mass="28329">MGQSTKTSANCSKMAEPNGSNSLSDEGYRQASPPLKDKIVKHPKALDMSKYKVIEDEFMEEQNFKVYWVELTRQVHIFRRGMFLAIAKDYGIFQAHTDVLIDADFWDFESKEDMAFWSAVILAEVAVAREGCQKNKVKHVYSQLSTESQSNSSNSQDNPVASMQPVKRKIISMLKGGEQLSLKLQKILKVAQDIRATFEWIMKREKLFEEISCGGANVIFPVPKVKPALPEEKSYLARSALESAVAVNQGVA</sequence>
<name>A0A5J4T6E1_9EUKA</name>
<organism evidence="2 3">
    <name type="scientific">Streblomastix strix</name>
    <dbReference type="NCBI Taxonomy" id="222440"/>
    <lineage>
        <taxon>Eukaryota</taxon>
        <taxon>Metamonada</taxon>
        <taxon>Preaxostyla</taxon>
        <taxon>Oxymonadida</taxon>
        <taxon>Streblomastigidae</taxon>
        <taxon>Streblomastix</taxon>
    </lineage>
</organism>
<dbReference type="EMBL" id="SNRW01037557">
    <property type="protein sequence ID" value="KAA6353728.1"/>
    <property type="molecule type" value="Genomic_DNA"/>
</dbReference>
<feature type="compositionally biased region" description="Polar residues" evidence="1">
    <location>
        <begin position="1"/>
        <end position="11"/>
    </location>
</feature>
<evidence type="ECO:0000256" key="1">
    <source>
        <dbReference type="SAM" id="MobiDB-lite"/>
    </source>
</evidence>
<dbReference type="AlphaFoldDB" id="A0A5J4T6E1"/>
<feature type="region of interest" description="Disordered" evidence="1">
    <location>
        <begin position="1"/>
        <end position="34"/>
    </location>
</feature>
<evidence type="ECO:0000313" key="2">
    <source>
        <dbReference type="EMBL" id="KAA6353728.1"/>
    </source>
</evidence>
<gene>
    <name evidence="2" type="ORF">EZS28_050745</name>
</gene>